<sequence>MIRFAIIAPPLPSHFQPLENLAMELIDRGHSVTFFHQLDARHLLHCNRVKFRSVGQERFPAGSLAKSLALAANFDTLLGQRRTYADMAQVTQMLCEELPNALREERIDAVLCDQMEAAGGLVAESLGLPFVSVACALPVNREDITVPLAVLPYPYERGEDAIERYARAERRHDWVMKPLRKAIARQSAALGLSVREGLHQCLSPLAQISQTVLEFDFPRPNLPPWFHEVGPLRRVSDETNHLPYTLDNARPFVFATLGRLHGNRMSLFKRIAQACKLLDAQLLVMHCGGLSHRQSDQLLRHGATWVTDFADQPMLLQYADVLVTHGDLDIVLEAVVAETPILALPIAADQPGVAARVAYSGSGVHASRHCSSRELAEHMRHLLENQWPDLENLADAIHLMGGTQRAADIVEAVIPDRFKLRLVSSS</sequence>
<evidence type="ECO:0000313" key="3">
    <source>
        <dbReference type="EMBL" id="MBC2677490.1"/>
    </source>
</evidence>
<proteinExistence type="predicted"/>
<reference evidence="3 4" key="1">
    <citation type="submission" date="2020-08" db="EMBL/GenBank/DDBJ databases">
        <title>Pseudomonas sp. nov.</title>
        <authorList>
            <person name="Gieschler S."/>
            <person name="Fiedler G."/>
            <person name="Brinks E."/>
            <person name="Boehnlein C."/>
            <person name="Franz C.M.A.P."/>
            <person name="Kabisch J."/>
        </authorList>
    </citation>
    <scope>NUCLEOTIDE SEQUENCE [LARGE SCALE GENOMIC DNA]</scope>
    <source>
        <strain evidence="3 4">MBT-2</strain>
    </source>
</reference>
<dbReference type="PANTHER" id="PTHR48043">
    <property type="entry name" value="EG:EG0003.4 PROTEIN-RELATED"/>
    <property type="match status" value="1"/>
</dbReference>
<organism evidence="3 4">
    <name type="scientific">Pseudomonas baltica</name>
    <dbReference type="NCBI Taxonomy" id="2762576"/>
    <lineage>
        <taxon>Bacteria</taxon>
        <taxon>Pseudomonadati</taxon>
        <taxon>Pseudomonadota</taxon>
        <taxon>Gammaproteobacteria</taxon>
        <taxon>Pseudomonadales</taxon>
        <taxon>Pseudomonadaceae</taxon>
        <taxon>Pseudomonas</taxon>
    </lineage>
</organism>
<dbReference type="CDD" id="cd03784">
    <property type="entry name" value="GT1_Gtf-like"/>
    <property type="match status" value="1"/>
</dbReference>
<dbReference type="Gene3D" id="3.40.50.2000">
    <property type="entry name" value="Glycogen Phosphorylase B"/>
    <property type="match status" value="2"/>
</dbReference>
<dbReference type="GO" id="GO:0008194">
    <property type="term" value="F:UDP-glycosyltransferase activity"/>
    <property type="evidence" value="ECO:0007669"/>
    <property type="project" value="InterPro"/>
</dbReference>
<gene>
    <name evidence="3" type="ORF">H7993_03715</name>
</gene>
<dbReference type="Pfam" id="PF00201">
    <property type="entry name" value="UDPGT"/>
    <property type="match status" value="1"/>
</dbReference>
<name>A0A7X1KSL1_9PSED</name>
<protein>
    <submittedName>
        <fullName evidence="3">Glycosyltransferase</fullName>
    </submittedName>
</protein>
<evidence type="ECO:0000256" key="2">
    <source>
        <dbReference type="ARBA" id="ARBA00022679"/>
    </source>
</evidence>
<accession>A0A7X1KSL1</accession>
<keyword evidence="2 3" id="KW-0808">Transferase</keyword>
<keyword evidence="1" id="KW-0328">Glycosyltransferase</keyword>
<dbReference type="RefSeq" id="WP_185793479.1">
    <property type="nucleotide sequence ID" value="NZ_JACMYH010000001.1"/>
</dbReference>
<comment type="caution">
    <text evidence="3">The sequence shown here is derived from an EMBL/GenBank/DDBJ whole genome shotgun (WGS) entry which is preliminary data.</text>
</comment>
<evidence type="ECO:0000313" key="4">
    <source>
        <dbReference type="Proteomes" id="UP000546173"/>
    </source>
</evidence>
<dbReference type="InterPro" id="IPR050271">
    <property type="entry name" value="UDP-glycosyltransferase"/>
</dbReference>
<dbReference type="EMBL" id="JACMYH010000001">
    <property type="protein sequence ID" value="MBC2677490.1"/>
    <property type="molecule type" value="Genomic_DNA"/>
</dbReference>
<keyword evidence="4" id="KW-1185">Reference proteome</keyword>
<dbReference type="AlphaFoldDB" id="A0A7X1KSL1"/>
<evidence type="ECO:0000256" key="1">
    <source>
        <dbReference type="ARBA" id="ARBA00022676"/>
    </source>
</evidence>
<dbReference type="PANTHER" id="PTHR48043:SF145">
    <property type="entry name" value="FI06409P-RELATED"/>
    <property type="match status" value="1"/>
</dbReference>
<dbReference type="SUPFAM" id="SSF53756">
    <property type="entry name" value="UDP-Glycosyltransferase/glycogen phosphorylase"/>
    <property type="match status" value="1"/>
</dbReference>
<dbReference type="InterPro" id="IPR002213">
    <property type="entry name" value="UDP_glucos_trans"/>
</dbReference>
<dbReference type="Proteomes" id="UP000546173">
    <property type="component" value="Unassembled WGS sequence"/>
</dbReference>